<keyword evidence="2" id="KW-1185">Reference proteome</keyword>
<proteinExistence type="predicted"/>
<organism evidence="1">
    <name type="scientific">Brazilian cedratvirus IHUMI</name>
    <dbReference type="NCBI Taxonomy" id="2126980"/>
    <lineage>
        <taxon>Viruses</taxon>
        <taxon>Pithoviruses</taxon>
        <taxon>Orthocedratvirinae</taxon>
        <taxon>Alphacedratvirus</taxon>
        <taxon>Alphacedratvirus brasiliense</taxon>
    </lineage>
</organism>
<reference evidence="1" key="1">
    <citation type="submission" date="2018-03" db="EMBL/GenBank/DDBJ databases">
        <authorList>
            <consortium name="Urmite Genomes"/>
        </authorList>
    </citation>
    <scope>NUCLEOTIDE SEQUENCE [LARGE SCALE GENOMIC DNA]</scope>
    <source>
        <strain evidence="1">IHUMI-27.7</strain>
    </source>
</reference>
<gene>
    <name evidence="1" type="ORF">BRZCDTV_425</name>
</gene>
<evidence type="ECO:0000313" key="2">
    <source>
        <dbReference type="Proteomes" id="UP000273054"/>
    </source>
</evidence>
<evidence type="ECO:0000313" key="1">
    <source>
        <dbReference type="EMBL" id="SPN79579.1"/>
    </source>
</evidence>
<dbReference type="EMBL" id="LT994651">
    <property type="protein sequence ID" value="SPN79579.1"/>
    <property type="molecule type" value="Genomic_DNA"/>
</dbReference>
<sequence>MDGVYQKDGDLYFVNPNKVLQLEKIRIEGNKVLLFQKDRDEPCFLSSKEEFVTNEEKGREIERLVQLNQSITQEHLESFLFLSTFSLLQEDGRRERERVIERIARHPLFVETKIMLEKAVGEELTDDQASTIIHMYNRGKYRLCESDFTDEEWALHSLAIDNAPKREESALFSKYEDYMYRIYHE</sequence>
<name>A0A2R8FF10_9VIRU</name>
<dbReference type="Proteomes" id="UP000273054">
    <property type="component" value="Segment"/>
</dbReference>
<accession>A0A2R8FF10</accession>
<protein>
    <submittedName>
        <fullName evidence="1">Uncharacterized protein</fullName>
    </submittedName>
</protein>